<gene>
    <name evidence="2" type="ORF">EAS64_18260</name>
</gene>
<evidence type="ECO:0000313" key="3">
    <source>
        <dbReference type="Proteomes" id="UP000460272"/>
    </source>
</evidence>
<dbReference type="PIRSF" id="PIRSF037663">
    <property type="entry name" value="Acetyltransf_GNAT_prd"/>
    <property type="match status" value="1"/>
</dbReference>
<organism evidence="2 3">
    <name type="scientific">Trebonia kvetii</name>
    <dbReference type="NCBI Taxonomy" id="2480626"/>
    <lineage>
        <taxon>Bacteria</taxon>
        <taxon>Bacillati</taxon>
        <taxon>Actinomycetota</taxon>
        <taxon>Actinomycetes</taxon>
        <taxon>Streptosporangiales</taxon>
        <taxon>Treboniaceae</taxon>
        <taxon>Trebonia</taxon>
    </lineage>
</organism>
<dbReference type="Gene3D" id="3.40.630.30">
    <property type="match status" value="1"/>
</dbReference>
<dbReference type="OrthoDB" id="8593648at2"/>
<dbReference type="PROSITE" id="PS51186">
    <property type="entry name" value="GNAT"/>
    <property type="match status" value="1"/>
</dbReference>
<proteinExistence type="predicted"/>
<dbReference type="PANTHER" id="PTHR43072">
    <property type="entry name" value="N-ACETYLTRANSFERASE"/>
    <property type="match status" value="1"/>
</dbReference>
<evidence type="ECO:0000313" key="2">
    <source>
        <dbReference type="EMBL" id="TVZ04321.1"/>
    </source>
</evidence>
<dbReference type="CDD" id="cd04301">
    <property type="entry name" value="NAT_SF"/>
    <property type="match status" value="1"/>
</dbReference>
<dbReference type="SUPFAM" id="SSF55729">
    <property type="entry name" value="Acyl-CoA N-acyltransferases (Nat)"/>
    <property type="match status" value="1"/>
</dbReference>
<name>A0A6P2C1Z4_9ACTN</name>
<dbReference type="AlphaFoldDB" id="A0A6P2C1Z4"/>
<dbReference type="Pfam" id="PF00583">
    <property type="entry name" value="Acetyltransf_1"/>
    <property type="match status" value="1"/>
</dbReference>
<dbReference type="RefSeq" id="WP_145854190.1">
    <property type="nucleotide sequence ID" value="NZ_RPFW01000003.1"/>
</dbReference>
<feature type="domain" description="N-acetyltransferase" evidence="1">
    <location>
        <begin position="7"/>
        <end position="167"/>
    </location>
</feature>
<dbReference type="Proteomes" id="UP000460272">
    <property type="component" value="Unassembled WGS sequence"/>
</dbReference>
<reference evidence="2 3" key="1">
    <citation type="submission" date="2018-11" db="EMBL/GenBank/DDBJ databases">
        <title>Trebonia kvetii gen.nov., sp.nov., a novel acidophilic actinobacterium, and proposal of the new actinobacterial family Treboniaceae fam. nov.</title>
        <authorList>
            <person name="Rapoport D."/>
            <person name="Sagova-Mareckova M."/>
            <person name="Sedlacek I."/>
            <person name="Provaznik J."/>
            <person name="Kralova S."/>
            <person name="Pavlinic D."/>
            <person name="Benes V."/>
            <person name="Kopecky J."/>
        </authorList>
    </citation>
    <scope>NUCLEOTIDE SEQUENCE [LARGE SCALE GENOMIC DNA]</scope>
    <source>
        <strain evidence="2 3">15Tr583</strain>
    </source>
</reference>
<accession>A0A6P2C1Z4</accession>
<dbReference type="EMBL" id="RPFW01000003">
    <property type="protein sequence ID" value="TVZ04321.1"/>
    <property type="molecule type" value="Genomic_DNA"/>
</dbReference>
<dbReference type="GO" id="GO:0016747">
    <property type="term" value="F:acyltransferase activity, transferring groups other than amino-acyl groups"/>
    <property type="evidence" value="ECO:0007669"/>
    <property type="project" value="InterPro"/>
</dbReference>
<dbReference type="InterPro" id="IPR016181">
    <property type="entry name" value="Acyl_CoA_acyltransferase"/>
</dbReference>
<dbReference type="InterPro" id="IPR017255">
    <property type="entry name" value="AcTrfase_GNAT_prd"/>
</dbReference>
<evidence type="ECO:0000259" key="1">
    <source>
        <dbReference type="PROSITE" id="PS51186"/>
    </source>
</evidence>
<keyword evidence="2" id="KW-0808">Transferase</keyword>
<dbReference type="PANTHER" id="PTHR43072:SF36">
    <property type="entry name" value="RIBOSOMAL-PROTEIN-ALANINE ACETYLTRANSFERASE"/>
    <property type="match status" value="1"/>
</dbReference>
<keyword evidence="3" id="KW-1185">Reference proteome</keyword>
<sequence length="169" mass="18854">MAEQEGLTFRHPVPEDQPAVLAVLDEWWGGQGGAARAAERASLLPLLFFQHFTDTSFVAERDGRLAGFLIGFLSQSRPDESYIHFVGVSPDLRGEGLGRLLYERFFELSRSRGRSRVRSITSPSNSGSYRFHLRMGFAAEPGPRSFDGRPVHPDYDGPGLDRVLFTRGI</sequence>
<dbReference type="InterPro" id="IPR000182">
    <property type="entry name" value="GNAT_dom"/>
</dbReference>
<protein>
    <submittedName>
        <fullName evidence="2">GNAT family N-acetyltransferase</fullName>
    </submittedName>
</protein>
<comment type="caution">
    <text evidence="2">The sequence shown here is derived from an EMBL/GenBank/DDBJ whole genome shotgun (WGS) entry which is preliminary data.</text>
</comment>